<name>A0ABC8TP24_9AQUA</name>
<evidence type="ECO:0000313" key="8">
    <source>
        <dbReference type="Proteomes" id="UP001642360"/>
    </source>
</evidence>
<evidence type="ECO:0000259" key="4">
    <source>
        <dbReference type="SMART" id="SM01255"/>
    </source>
</evidence>
<dbReference type="SMART" id="SM01256">
    <property type="entry name" value="KNOX2"/>
    <property type="match status" value="1"/>
</dbReference>
<dbReference type="Proteomes" id="UP001642360">
    <property type="component" value="Unassembled WGS sequence"/>
</dbReference>
<sequence length="149" mass="16472">MATKINSNEKEQKHQIVGGGGETLEEGDDILKKRIACHSLYGLLVETHLNCLKVCVGNITDIGRIQKIGQQAHNQPSFSTVDQTELDQFMEAYCMALSKLKDAIEEPQEETMAFINSMHSQLKELMELPFTAALPTTTSSGKQIYATPS</sequence>
<evidence type="ECO:0000313" key="6">
    <source>
        <dbReference type="EMBL" id="CAK9153616.1"/>
    </source>
</evidence>
<dbReference type="AlphaFoldDB" id="A0ABC8TP24"/>
<dbReference type="SMART" id="SM01255">
    <property type="entry name" value="KNOX1"/>
    <property type="match status" value="1"/>
</dbReference>
<comment type="subcellular location">
    <subcellularLocation>
        <location evidence="1">Nucleus</location>
    </subcellularLocation>
</comment>
<dbReference type="GO" id="GO:0005634">
    <property type="term" value="C:nucleus"/>
    <property type="evidence" value="ECO:0007669"/>
    <property type="project" value="UniProtKB-SubCell"/>
</dbReference>
<proteinExistence type="predicted"/>
<accession>A0ABC8TP24</accession>
<organism evidence="7 8">
    <name type="scientific">Ilex paraguariensis</name>
    <name type="common">yerba mate</name>
    <dbReference type="NCBI Taxonomy" id="185542"/>
    <lineage>
        <taxon>Eukaryota</taxon>
        <taxon>Viridiplantae</taxon>
        <taxon>Streptophyta</taxon>
        <taxon>Embryophyta</taxon>
        <taxon>Tracheophyta</taxon>
        <taxon>Spermatophyta</taxon>
        <taxon>Magnoliopsida</taxon>
        <taxon>eudicotyledons</taxon>
        <taxon>Gunneridae</taxon>
        <taxon>Pentapetalae</taxon>
        <taxon>asterids</taxon>
        <taxon>campanulids</taxon>
        <taxon>Aquifoliales</taxon>
        <taxon>Aquifoliaceae</taxon>
        <taxon>Ilex</taxon>
    </lineage>
</organism>
<reference evidence="7 8" key="1">
    <citation type="submission" date="2024-02" db="EMBL/GenBank/DDBJ databases">
        <authorList>
            <person name="Vignale AGUSTIN F."/>
            <person name="Sosa J E."/>
            <person name="Modenutti C."/>
        </authorList>
    </citation>
    <scope>NUCLEOTIDE SEQUENCE [LARGE SCALE GENOMIC DNA]</scope>
</reference>
<evidence type="ECO:0000256" key="1">
    <source>
        <dbReference type="ARBA" id="ARBA00004123"/>
    </source>
</evidence>
<comment type="caution">
    <text evidence="7">The sequence shown here is derived from an EMBL/GenBank/DDBJ whole genome shotgun (WGS) entry which is preliminary data.</text>
</comment>
<feature type="domain" description="KNOX2" evidence="5">
    <location>
        <begin position="76"/>
        <end position="127"/>
    </location>
</feature>
<dbReference type="InterPro" id="IPR005540">
    <property type="entry name" value="KNOX1"/>
</dbReference>
<evidence type="ECO:0000313" key="7">
    <source>
        <dbReference type="EMBL" id="CAK9171171.1"/>
    </source>
</evidence>
<evidence type="ECO:0000256" key="3">
    <source>
        <dbReference type="SAM" id="MobiDB-lite"/>
    </source>
</evidence>
<dbReference type="Pfam" id="PF03791">
    <property type="entry name" value="KNOX2"/>
    <property type="match status" value="1"/>
</dbReference>
<dbReference type="PANTHER" id="PTHR48452">
    <property type="entry name" value="FUSED COMPOUND LEAF 1"/>
    <property type="match status" value="1"/>
</dbReference>
<dbReference type="EMBL" id="CAUOFW020005667">
    <property type="protein sequence ID" value="CAK9171171.1"/>
    <property type="molecule type" value="Genomic_DNA"/>
</dbReference>
<protein>
    <submittedName>
        <fullName evidence="7">Uncharacterized protein</fullName>
    </submittedName>
</protein>
<feature type="domain" description="KNOX1" evidence="4">
    <location>
        <begin position="29"/>
        <end position="74"/>
    </location>
</feature>
<dbReference type="PANTHER" id="PTHR48452:SF1">
    <property type="entry name" value="FUSED COMPOUND LEAF 1"/>
    <property type="match status" value="1"/>
</dbReference>
<dbReference type="EMBL" id="CAUOFW020002425">
    <property type="protein sequence ID" value="CAK9153616.1"/>
    <property type="molecule type" value="Genomic_DNA"/>
</dbReference>
<evidence type="ECO:0000256" key="2">
    <source>
        <dbReference type="ARBA" id="ARBA00023242"/>
    </source>
</evidence>
<evidence type="ECO:0000259" key="5">
    <source>
        <dbReference type="SMART" id="SM01256"/>
    </source>
</evidence>
<gene>
    <name evidence="6" type="ORF">ILEXP_LOCUS21904</name>
    <name evidence="7" type="ORF">ILEXP_LOCUS40710</name>
</gene>
<feature type="region of interest" description="Disordered" evidence="3">
    <location>
        <begin position="1"/>
        <end position="21"/>
    </location>
</feature>
<keyword evidence="2" id="KW-0539">Nucleus</keyword>
<dbReference type="InterPro" id="IPR005541">
    <property type="entry name" value="KNOX2"/>
</dbReference>
<keyword evidence="8" id="KW-1185">Reference proteome</keyword>